<dbReference type="Proteomes" id="UP001162483">
    <property type="component" value="Unassembled WGS sequence"/>
</dbReference>
<evidence type="ECO:0000313" key="1">
    <source>
        <dbReference type="EMBL" id="CAI9587570.1"/>
    </source>
</evidence>
<gene>
    <name evidence="1" type="ORF">SPARVUS_LOCUS10582107</name>
</gene>
<accession>A0ABN9ERW3</accession>
<name>A0ABN9ERW3_9NEOB</name>
<protein>
    <submittedName>
        <fullName evidence="1">Uncharacterized protein</fullName>
    </submittedName>
</protein>
<sequence length="69" mass="7605">TILFGHGLEVSVHLSLVIEARVTLIFCLIEEFFTDKHFVYSITQGRTDHFETRALPEGPGSVGGPMSCP</sequence>
<proteinExistence type="predicted"/>
<dbReference type="EMBL" id="CATNWA010015861">
    <property type="protein sequence ID" value="CAI9587570.1"/>
    <property type="molecule type" value="Genomic_DNA"/>
</dbReference>
<keyword evidence="2" id="KW-1185">Reference proteome</keyword>
<evidence type="ECO:0000313" key="2">
    <source>
        <dbReference type="Proteomes" id="UP001162483"/>
    </source>
</evidence>
<organism evidence="1 2">
    <name type="scientific">Staurois parvus</name>
    <dbReference type="NCBI Taxonomy" id="386267"/>
    <lineage>
        <taxon>Eukaryota</taxon>
        <taxon>Metazoa</taxon>
        <taxon>Chordata</taxon>
        <taxon>Craniata</taxon>
        <taxon>Vertebrata</taxon>
        <taxon>Euteleostomi</taxon>
        <taxon>Amphibia</taxon>
        <taxon>Batrachia</taxon>
        <taxon>Anura</taxon>
        <taxon>Neobatrachia</taxon>
        <taxon>Ranoidea</taxon>
        <taxon>Ranidae</taxon>
        <taxon>Staurois</taxon>
    </lineage>
</organism>
<reference evidence="1" key="1">
    <citation type="submission" date="2023-05" db="EMBL/GenBank/DDBJ databases">
        <authorList>
            <person name="Stuckert A."/>
        </authorList>
    </citation>
    <scope>NUCLEOTIDE SEQUENCE</scope>
</reference>
<feature type="non-terminal residue" evidence="1">
    <location>
        <position position="1"/>
    </location>
</feature>
<comment type="caution">
    <text evidence="1">The sequence shown here is derived from an EMBL/GenBank/DDBJ whole genome shotgun (WGS) entry which is preliminary data.</text>
</comment>